<feature type="domain" description="NAD(P)-binding" evidence="1">
    <location>
        <begin position="6"/>
        <end position="181"/>
    </location>
</feature>
<dbReference type="PANTHER" id="PTHR43162">
    <property type="match status" value="1"/>
</dbReference>
<reference evidence="2 3" key="1">
    <citation type="submission" date="2021-01" db="EMBL/GenBank/DDBJ databases">
        <title>WGS of actinomycetes isolated from Thailand.</title>
        <authorList>
            <person name="Thawai C."/>
        </authorList>
    </citation>
    <scope>NUCLEOTIDE SEQUENCE [LARGE SCALE GENOMIC DNA]</scope>
    <source>
        <strain evidence="2 3">LPG 2</strain>
    </source>
</reference>
<dbReference type="InterPro" id="IPR036291">
    <property type="entry name" value="NAD(P)-bd_dom_sf"/>
</dbReference>
<keyword evidence="3" id="KW-1185">Reference proteome</keyword>
<proteinExistence type="predicted"/>
<evidence type="ECO:0000259" key="1">
    <source>
        <dbReference type="Pfam" id="PF13460"/>
    </source>
</evidence>
<dbReference type="InterPro" id="IPR051604">
    <property type="entry name" value="Ergot_Alk_Oxidoreductase"/>
</dbReference>
<evidence type="ECO:0000313" key="2">
    <source>
        <dbReference type="EMBL" id="MBL1076625.1"/>
    </source>
</evidence>
<dbReference type="PANTHER" id="PTHR43162:SF1">
    <property type="entry name" value="PRESTALK A DIFFERENTIATION PROTEIN A"/>
    <property type="match status" value="1"/>
</dbReference>
<dbReference type="SUPFAM" id="SSF51735">
    <property type="entry name" value="NAD(P)-binding Rossmann-fold domains"/>
    <property type="match status" value="1"/>
</dbReference>
<dbReference type="Proteomes" id="UP000602198">
    <property type="component" value="Unassembled WGS sequence"/>
</dbReference>
<accession>A0ABS1M7L9</accession>
<comment type="caution">
    <text evidence="2">The sequence shown here is derived from an EMBL/GenBank/DDBJ whole genome shotgun (WGS) entry which is preliminary data.</text>
</comment>
<protein>
    <submittedName>
        <fullName evidence="2">NAD(P)H-binding protein</fullName>
    </submittedName>
</protein>
<evidence type="ECO:0000313" key="3">
    <source>
        <dbReference type="Proteomes" id="UP000602198"/>
    </source>
</evidence>
<dbReference type="Pfam" id="PF13460">
    <property type="entry name" value="NAD_binding_10"/>
    <property type="match status" value="1"/>
</dbReference>
<name>A0ABS1M7L9_9NOCA</name>
<organism evidence="2 3">
    <name type="scientific">Nocardia acididurans</name>
    <dbReference type="NCBI Taxonomy" id="2802282"/>
    <lineage>
        <taxon>Bacteria</taxon>
        <taxon>Bacillati</taxon>
        <taxon>Actinomycetota</taxon>
        <taxon>Actinomycetes</taxon>
        <taxon>Mycobacteriales</taxon>
        <taxon>Nocardiaceae</taxon>
        <taxon>Nocardia</taxon>
    </lineage>
</organism>
<dbReference type="InterPro" id="IPR016040">
    <property type="entry name" value="NAD(P)-bd_dom"/>
</dbReference>
<dbReference type="RefSeq" id="WP_201949190.1">
    <property type="nucleotide sequence ID" value="NZ_JAERRJ010000007.1"/>
</dbReference>
<dbReference type="Gene3D" id="3.40.50.720">
    <property type="entry name" value="NAD(P)-binding Rossmann-like Domain"/>
    <property type="match status" value="1"/>
</dbReference>
<sequence length="281" mass="29663">MIVVTGATGNIGRTLVQTLADAGEKVVAVSRRAENAVLPEGVSHRSADLADPDQLGSAVAGADALFLMFTGPQLVEGPDPAEYFAHAKRAGVRRVVLLSSQAAGTRPELGSHSRSRAFEVAAEESGLEWTALRPSGFFSNTYAWADPVRQQGTIFSPFGDIALPAIDPADIAAVAAAALREDGHNGRVYELTGPAPIAPRAQARIVAEALDKPVRFVELTREQARENLLRFMPPAVADGTLDIIGAPLPAELAVSPAVELLTGRAPASYAQWVERNIAAFR</sequence>
<dbReference type="EMBL" id="JAERRJ010000007">
    <property type="protein sequence ID" value="MBL1076625.1"/>
    <property type="molecule type" value="Genomic_DNA"/>
</dbReference>
<gene>
    <name evidence="2" type="ORF">JK358_19690</name>
</gene>
<dbReference type="Gene3D" id="3.90.25.10">
    <property type="entry name" value="UDP-galactose 4-epimerase, domain 1"/>
    <property type="match status" value="1"/>
</dbReference>